<comment type="caution">
    <text evidence="1">The sequence shown here is derived from an EMBL/GenBank/DDBJ whole genome shotgun (WGS) entry which is preliminary data.</text>
</comment>
<dbReference type="OrthoDB" id="3295168at2"/>
<dbReference type="AlphaFoldDB" id="A0A2T0KNK6"/>
<dbReference type="EMBL" id="PVMZ01000001">
    <property type="protein sequence ID" value="PRX25309.1"/>
    <property type="molecule type" value="Genomic_DNA"/>
</dbReference>
<proteinExistence type="predicted"/>
<keyword evidence="2" id="KW-1185">Reference proteome</keyword>
<evidence type="ECO:0000313" key="1">
    <source>
        <dbReference type="EMBL" id="PRX25309.1"/>
    </source>
</evidence>
<sequence>MPLRAHLAGLFDPPPDPEVLTDADGWTADPEFWPAYLLVAASAWTAPLSFDADPADVEQYAEALHDTDCWPHLTVDLHSGHRLHILFRNHEDDLGLDYLLQPAGTDDLIEVVTLEGHFRGPALSWSELETFADRPRALLLLLPMLGADDRPADAGGRVSAALTAVGVRRNRRKLARELLTPGNRMWGSVEWVERAGALVCLGRHSVRGPDCPPERRALLAEAFGGG</sequence>
<organism evidence="1 2">
    <name type="scientific">Actinoplanes italicus</name>
    <dbReference type="NCBI Taxonomy" id="113567"/>
    <lineage>
        <taxon>Bacteria</taxon>
        <taxon>Bacillati</taxon>
        <taxon>Actinomycetota</taxon>
        <taxon>Actinomycetes</taxon>
        <taxon>Micromonosporales</taxon>
        <taxon>Micromonosporaceae</taxon>
        <taxon>Actinoplanes</taxon>
    </lineage>
</organism>
<dbReference type="RefSeq" id="WP_106315073.1">
    <property type="nucleotide sequence ID" value="NZ_BOMO01000028.1"/>
</dbReference>
<gene>
    <name evidence="1" type="ORF">CLV67_10121</name>
</gene>
<reference evidence="1 2" key="1">
    <citation type="submission" date="2018-03" db="EMBL/GenBank/DDBJ databases">
        <title>Genomic Encyclopedia of Archaeal and Bacterial Type Strains, Phase II (KMG-II): from individual species to whole genera.</title>
        <authorList>
            <person name="Goeker M."/>
        </authorList>
    </citation>
    <scope>NUCLEOTIDE SEQUENCE [LARGE SCALE GENOMIC DNA]</scope>
    <source>
        <strain evidence="1 2">DSM 43146</strain>
    </source>
</reference>
<dbReference type="Proteomes" id="UP000239415">
    <property type="component" value="Unassembled WGS sequence"/>
</dbReference>
<evidence type="ECO:0000313" key="2">
    <source>
        <dbReference type="Proteomes" id="UP000239415"/>
    </source>
</evidence>
<name>A0A2T0KNK6_9ACTN</name>
<accession>A0A2T0KNK6</accession>
<protein>
    <submittedName>
        <fullName evidence="1">Uncharacterized protein</fullName>
    </submittedName>
</protein>